<protein>
    <submittedName>
        <fullName evidence="1">Phage tail protein</fullName>
    </submittedName>
</protein>
<organism evidence="1 2">
    <name type="scientific">Petralouisia muris</name>
    <dbReference type="NCBI Taxonomy" id="3032872"/>
    <lineage>
        <taxon>Bacteria</taxon>
        <taxon>Bacillati</taxon>
        <taxon>Bacillota</taxon>
        <taxon>Clostridia</taxon>
        <taxon>Lachnospirales</taxon>
        <taxon>Lachnospiraceae</taxon>
        <taxon>Petralouisia</taxon>
    </lineage>
</organism>
<proteinExistence type="predicted"/>
<keyword evidence="2" id="KW-1185">Reference proteome</keyword>
<comment type="caution">
    <text evidence="1">The sequence shown here is derived from an EMBL/GenBank/DDBJ whole genome shotgun (WGS) entry which is preliminary data.</text>
</comment>
<evidence type="ECO:0000313" key="2">
    <source>
        <dbReference type="Proteomes" id="UP000304953"/>
    </source>
</evidence>
<reference evidence="1" key="1">
    <citation type="submission" date="2019-04" db="EMBL/GenBank/DDBJ databases">
        <title>Microbes associate with the intestines of laboratory mice.</title>
        <authorList>
            <person name="Navarre W."/>
            <person name="Wong E."/>
            <person name="Huang K."/>
            <person name="Tropini C."/>
            <person name="Ng K."/>
            <person name="Yu B."/>
        </authorList>
    </citation>
    <scope>NUCLEOTIDE SEQUENCE</scope>
    <source>
        <strain evidence="1">NM01_1-7b</strain>
    </source>
</reference>
<evidence type="ECO:0000313" key="1">
    <source>
        <dbReference type="EMBL" id="TGY93436.1"/>
    </source>
</evidence>
<accession>A0AC61RSG0</accession>
<dbReference type="Proteomes" id="UP000304953">
    <property type="component" value="Unassembled WGS sequence"/>
</dbReference>
<name>A0AC61RSG0_9FIRM</name>
<sequence length="173" mass="19159">MGQVDETVIGFAVYEDATEYLGISEATLPEISNITEEISGAGINGKYETAILGQIEAMTLTLNFRTVTRNAIKLFEPRRHNLDLRAAQQNQDPTKGIVGVTKVKHILTVVPKKLNPGKLATASAAEVSGEYAVMYYASYIDGKKMLEIDPLNYIYYVNGQDNRWEEIKKALGK</sequence>
<dbReference type="EMBL" id="SRYA01000044">
    <property type="protein sequence ID" value="TGY93436.1"/>
    <property type="molecule type" value="Genomic_DNA"/>
</dbReference>
<gene>
    <name evidence="1" type="ORF">E5329_18640</name>
</gene>